<organism evidence="1 2">
    <name type="scientific">Stylonychia lemnae</name>
    <name type="common">Ciliate</name>
    <dbReference type="NCBI Taxonomy" id="5949"/>
    <lineage>
        <taxon>Eukaryota</taxon>
        <taxon>Sar</taxon>
        <taxon>Alveolata</taxon>
        <taxon>Ciliophora</taxon>
        <taxon>Intramacronucleata</taxon>
        <taxon>Spirotrichea</taxon>
        <taxon>Stichotrichia</taxon>
        <taxon>Sporadotrichida</taxon>
        <taxon>Oxytrichidae</taxon>
        <taxon>Stylonychinae</taxon>
        <taxon>Stylonychia</taxon>
    </lineage>
</organism>
<dbReference type="AlphaFoldDB" id="A0A078AK66"/>
<proteinExistence type="predicted"/>
<dbReference type="InParanoid" id="A0A078AK66"/>
<dbReference type="Gene3D" id="3.30.565.10">
    <property type="entry name" value="Histidine kinase-like ATPase, C-terminal domain"/>
    <property type="match status" value="1"/>
</dbReference>
<protein>
    <submittedName>
        <fullName evidence="1">Histidine kinase</fullName>
    </submittedName>
</protein>
<dbReference type="InterPro" id="IPR036890">
    <property type="entry name" value="HATPase_C_sf"/>
</dbReference>
<sequence length="1026" mass="120165">MQATNSSVQFGQLYEQKRIQERNIQIAKSILDSIDQLETEPDAVKRWGWELIQNAQDAYDASKPVKIRIILEEDKLRFLHNGRPFSLKDIMNLVEKGSDKDRPQYYSETPQPDDDFDSFVNANNSINSTSLQQSDNQAQNLNLDEMVIPETTGRFGTGFLTTYLLSKKVSVDGVFQHTDTDQCLYKKFQLVLNRDTKDVQKMLSNNQKSSEIFKNLDNHEKWPFLEDYESGLDFDTCFTYYLSEHGVRNAQEGLKNLIASTPYVIAFSKKIETIEIFDRIEQQKQQYTFRIDRNPVITLGDIQILKYFINDEEKQMILAFNKYSQLACFVQQKEDGMYEIVEKDSCIPNFFVDYPLIGSQSLKFSVVFNSHLFYPNEKRSGICLDESLGFKAQLNTLVMQKLSQLFQNFLDFVINYGFSSVHHLKLSSNHLVGNQNMFLKNLLITPIISKFVESAIIECKDGLAPLKAIMIPDIEVNELKSFNQQQVLDLWNILDMINDNQRELIKRDFLYIQNWIQVFDDQDWKPHLNNTQKCVLTHILAALDDVKMFLEKIYLYIENYKDLNFKAKIKELKLYIDQNNQLKKLDDLKVDDGIDEYYKKICLEYGYDLRATLFHNNYIPCVFKIIPKMNVEALDDQLLQDVNNDQQKLKKFIYQVVGLSRSQVIKPGQLAQSQNALFMQQSEVQLNKDKQRQELQDLLKKTNISVPSCNVKIVTEKLWKECARIAVHYLRKSVKGSNTFHQLEQNLGLQISALDFLNQFYPLINNYQKLYTSRNTITQSIMFNKKEENLSSIWKSKIIIFQIYDDSSMANELHMTQLFNMYLEIKQINKDDFFKRTLHTSLPQALLVKRLANHEIFSSIKMCLEFDQIIVEKCSSIDFIKKSESFLNRFDKLHLTTFKDDKIEGVSATEYYFPKYQKERKNILVKLRQNGEMTNLLFEIYQNEQEQQMRLLTKAMKSNYQVLEGILKYAGEKDQISEKIVDVIKSEGFQSLNDEGFKELIDSIQQIAFRTQQQPQAQTLERIYDL</sequence>
<dbReference type="SUPFAM" id="SSF55874">
    <property type="entry name" value="ATPase domain of HSP90 chaperone/DNA topoisomerase II/histidine kinase"/>
    <property type="match status" value="1"/>
</dbReference>
<evidence type="ECO:0000313" key="1">
    <source>
        <dbReference type="EMBL" id="CDW81193.1"/>
    </source>
</evidence>
<dbReference type="Proteomes" id="UP000039865">
    <property type="component" value="Unassembled WGS sequence"/>
</dbReference>
<keyword evidence="1" id="KW-0418">Kinase</keyword>
<dbReference type="OrthoDB" id="2145983at2759"/>
<reference evidence="1 2" key="1">
    <citation type="submission" date="2014-06" db="EMBL/GenBank/DDBJ databases">
        <authorList>
            <person name="Swart Estienne"/>
        </authorList>
    </citation>
    <scope>NUCLEOTIDE SEQUENCE [LARGE SCALE GENOMIC DNA]</scope>
    <source>
        <strain evidence="1 2">130c</strain>
    </source>
</reference>
<keyword evidence="1" id="KW-0808">Transferase</keyword>
<keyword evidence="2" id="KW-1185">Reference proteome</keyword>
<dbReference type="EMBL" id="CCKQ01009688">
    <property type="protein sequence ID" value="CDW81193.1"/>
    <property type="molecule type" value="Genomic_DNA"/>
</dbReference>
<gene>
    <name evidence="1" type="primary">Contig14419.g15366</name>
    <name evidence="1" type="ORF">STYLEM_10203</name>
</gene>
<evidence type="ECO:0000313" key="2">
    <source>
        <dbReference type="Proteomes" id="UP000039865"/>
    </source>
</evidence>
<dbReference type="GO" id="GO:0016301">
    <property type="term" value="F:kinase activity"/>
    <property type="evidence" value="ECO:0007669"/>
    <property type="project" value="UniProtKB-KW"/>
</dbReference>
<name>A0A078AK66_STYLE</name>
<accession>A0A078AK66</accession>